<dbReference type="Proteomes" id="UP000825933">
    <property type="component" value="Unassembled WGS sequence"/>
</dbReference>
<sequence>MSNKKCGCKIEEIKKPVVKTEEKEDCGCKTEKKPEPKKNEDCGCGCGK</sequence>
<keyword evidence="3" id="KW-1185">Reference proteome</keyword>
<proteinExistence type="predicted"/>
<comment type="caution">
    <text evidence="2">The sequence shown here is derived from an EMBL/GenBank/DDBJ whole genome shotgun (WGS) entry which is preliminary data.</text>
</comment>
<feature type="region of interest" description="Disordered" evidence="1">
    <location>
        <begin position="28"/>
        <end position="48"/>
    </location>
</feature>
<reference evidence="3" key="1">
    <citation type="journal article" date="2022" name="Microbiol. Resour. Announc.">
        <title>Draft Genome Sequence of a Methanogenic Archaeon from West Spitsbergen Permafrost.</title>
        <authorList>
            <person name="Trubitsyn V."/>
            <person name="Rivkina E."/>
            <person name="Shcherbakova V."/>
        </authorList>
    </citation>
    <scope>NUCLEOTIDE SEQUENCE [LARGE SCALE GENOMIC DNA]</scope>
    <source>
        <strain evidence="3">VT</strain>
    </source>
</reference>
<evidence type="ECO:0000256" key="1">
    <source>
        <dbReference type="SAM" id="MobiDB-lite"/>
    </source>
</evidence>
<dbReference type="RefSeq" id="WP_223792275.1">
    <property type="nucleotide sequence ID" value="NZ_JAIOUQ010000014.1"/>
</dbReference>
<dbReference type="EMBL" id="JAIOUQ010000014">
    <property type="protein sequence ID" value="MBZ2166733.1"/>
    <property type="molecule type" value="Genomic_DNA"/>
</dbReference>
<evidence type="ECO:0000313" key="3">
    <source>
        <dbReference type="Proteomes" id="UP000825933"/>
    </source>
</evidence>
<name>A0A8T5V126_9EURY</name>
<organism evidence="2 3">
    <name type="scientific">Methanobacterium spitsbergense</name>
    <dbReference type="NCBI Taxonomy" id="2874285"/>
    <lineage>
        <taxon>Archaea</taxon>
        <taxon>Methanobacteriati</taxon>
        <taxon>Methanobacteriota</taxon>
        <taxon>Methanomada group</taxon>
        <taxon>Methanobacteria</taxon>
        <taxon>Methanobacteriales</taxon>
        <taxon>Methanobacteriaceae</taxon>
        <taxon>Methanobacterium</taxon>
    </lineage>
</organism>
<protein>
    <submittedName>
        <fullName evidence="2">Uncharacterized protein</fullName>
    </submittedName>
</protein>
<dbReference type="AlphaFoldDB" id="A0A8T5V126"/>
<feature type="compositionally biased region" description="Basic and acidic residues" evidence="1">
    <location>
        <begin position="28"/>
        <end position="41"/>
    </location>
</feature>
<accession>A0A8T5V126</accession>
<evidence type="ECO:0000313" key="2">
    <source>
        <dbReference type="EMBL" id="MBZ2166733.1"/>
    </source>
</evidence>
<gene>
    <name evidence="2" type="ORF">K8N75_11870</name>
</gene>